<accession>A0A5E8CJ92</accession>
<dbReference type="Gene3D" id="3.60.21.10">
    <property type="match status" value="1"/>
</dbReference>
<dbReference type="EMBL" id="CABVLZ010000004">
    <property type="protein sequence ID" value="VVU95473.1"/>
    <property type="molecule type" value="Genomic_DNA"/>
</dbReference>
<gene>
    <name evidence="2" type="ORF">CPAV1605_1224</name>
</gene>
<dbReference type="InterPro" id="IPR004843">
    <property type="entry name" value="Calcineurin-like_PHP"/>
</dbReference>
<dbReference type="SUPFAM" id="SSF56300">
    <property type="entry name" value="Metallo-dependent phosphatases"/>
    <property type="match status" value="1"/>
</dbReference>
<name>A0A5E8CJ92_9ZZZZ</name>
<dbReference type="InterPro" id="IPR029052">
    <property type="entry name" value="Metallo-depent_PP-like"/>
</dbReference>
<dbReference type="AlphaFoldDB" id="A0A5E8CJ92"/>
<reference evidence="2" key="1">
    <citation type="submission" date="2019-09" db="EMBL/GenBank/DDBJ databases">
        <authorList>
            <person name="Needham M D."/>
        </authorList>
    </citation>
    <scope>NUCLEOTIDE SEQUENCE</scope>
</reference>
<dbReference type="PANTHER" id="PTHR46546:SF4">
    <property type="entry name" value="SHEWANELLA-LIKE PROTEIN PHOSPHATASE 1"/>
    <property type="match status" value="1"/>
</dbReference>
<dbReference type="GO" id="GO:0016787">
    <property type="term" value="F:hydrolase activity"/>
    <property type="evidence" value="ECO:0007669"/>
    <property type="project" value="InterPro"/>
</dbReference>
<evidence type="ECO:0000259" key="1">
    <source>
        <dbReference type="Pfam" id="PF00149"/>
    </source>
</evidence>
<evidence type="ECO:0000313" key="2">
    <source>
        <dbReference type="EMBL" id="VVU95473.1"/>
    </source>
</evidence>
<organism evidence="2">
    <name type="scientific">seawater metagenome</name>
    <dbReference type="NCBI Taxonomy" id="1561972"/>
    <lineage>
        <taxon>unclassified sequences</taxon>
        <taxon>metagenomes</taxon>
        <taxon>ecological metagenomes</taxon>
    </lineage>
</organism>
<dbReference type="PANTHER" id="PTHR46546">
    <property type="entry name" value="SHEWANELLA-LIKE PROTEIN PHOSPHATASE 1"/>
    <property type="match status" value="1"/>
</dbReference>
<feature type="domain" description="Calcineurin-like phosphoesterase" evidence="1">
    <location>
        <begin position="13"/>
        <end position="170"/>
    </location>
</feature>
<protein>
    <recommendedName>
        <fullName evidence="1">Calcineurin-like phosphoesterase domain-containing protein</fullName>
    </recommendedName>
</protein>
<proteinExistence type="predicted"/>
<dbReference type="Pfam" id="PF00149">
    <property type="entry name" value="Metallophos"/>
    <property type="match status" value="1"/>
</dbReference>
<sequence length="426" mass="49234">MNQEGVWMNYPNKIFAVGDLHGDFYVLEHVLLDLAKVASKESDTFQWIGGDNIIVFCGDLIDRYRKRPGIHYTVDDENSDKKIIIELINLKKQAKSKGGDVVLLLGNHELLNFEGAFNYVSNFGKYDERKNDFKRGSDFVKLIAENFLLAAKIENWVFVHGGFCPSAFKDNAYLTSGNCIPKLNKVIKGYLIDPNFFNNPNITQSDKDQMQILIDALYGINENKSPLNCRHYGTNKKIDNCEVELDTKVFRFLFEDPSKGKMVIAHTPQFISNMNINSTCEGKIWRLDVGMSRGFDEHYKMIEKMLVKTGMNLIKQLRTVISQDNYRYMAILEISKTNQKIITEKRFSRDKYRNNNLENSEAIFTIHQLDSLKKKLENGNLKLIPDIEYQQKDIIDNINQLINYLQQKHPKELIGGGNDNIYLIHY</sequence>